<evidence type="ECO:0000313" key="2">
    <source>
        <dbReference type="Proteomes" id="UP001408356"/>
    </source>
</evidence>
<organism evidence="1 2">
    <name type="scientific">Seiridium unicorne</name>
    <dbReference type="NCBI Taxonomy" id="138068"/>
    <lineage>
        <taxon>Eukaryota</taxon>
        <taxon>Fungi</taxon>
        <taxon>Dikarya</taxon>
        <taxon>Ascomycota</taxon>
        <taxon>Pezizomycotina</taxon>
        <taxon>Sordariomycetes</taxon>
        <taxon>Xylariomycetidae</taxon>
        <taxon>Amphisphaeriales</taxon>
        <taxon>Sporocadaceae</taxon>
        <taxon>Seiridium</taxon>
    </lineage>
</organism>
<gene>
    <name evidence="1" type="ORF">SUNI508_01323</name>
</gene>
<reference evidence="1 2" key="1">
    <citation type="journal article" date="2024" name="J. Plant Pathol.">
        <title>Sequence and assembly of the genome of Seiridium unicorne, isolate CBS 538.82, causal agent of cypress canker disease.</title>
        <authorList>
            <person name="Scali E."/>
            <person name="Rocca G.D."/>
            <person name="Danti R."/>
            <person name="Garbelotto M."/>
            <person name="Barberini S."/>
            <person name="Baroncelli R."/>
            <person name="Emiliani G."/>
        </authorList>
    </citation>
    <scope>NUCLEOTIDE SEQUENCE [LARGE SCALE GENOMIC DNA]</scope>
    <source>
        <strain evidence="1 2">BM-138-508</strain>
    </source>
</reference>
<evidence type="ECO:0000313" key="1">
    <source>
        <dbReference type="EMBL" id="KAK9419346.1"/>
    </source>
</evidence>
<keyword evidence="2" id="KW-1185">Reference proteome</keyword>
<accession>A0ABR2UY94</accession>
<proteinExistence type="predicted"/>
<dbReference type="EMBL" id="JARVKF010000330">
    <property type="protein sequence ID" value="KAK9419346.1"/>
    <property type="molecule type" value="Genomic_DNA"/>
</dbReference>
<sequence length="366" mass="41406">MVPDLLTVIITTSVTPSIPNTDLVSEILDGFCNHCLPLLDCRVVVVFDNYDQVTSRARLKKGQVTPQQADDWDLYKRNVKQLILEKFHGASVGLEFTTENGEAEYGSHHTGTNAVAVVTTSIQDKKVTFIEPSRRLGFGLAVRSALRVVQTPYVWIQQHDWGLIADIPVESILEVMQESQTDVKAPVKYVCFSAIRMLSYATSGDVEHFPMLKALTSELKGEFLPTQVCGDKVPLTPMFFWHDKPHIASTEHYLARVFPSRLAMLRGDFIEDKIGQRARAQMKEGLWSKWATWLYYPDQGRQLCLRHLQGRIWRGKDAQAKQIAIFRDLNLKRMQERDSLKTELTDAANNASDNDDHDDGVLGGLF</sequence>
<protein>
    <recommendedName>
        <fullName evidence="3">Alcohol dehydrogenase</fullName>
    </recommendedName>
</protein>
<dbReference type="Proteomes" id="UP001408356">
    <property type="component" value="Unassembled WGS sequence"/>
</dbReference>
<comment type="caution">
    <text evidence="1">The sequence shown here is derived from an EMBL/GenBank/DDBJ whole genome shotgun (WGS) entry which is preliminary data.</text>
</comment>
<evidence type="ECO:0008006" key="3">
    <source>
        <dbReference type="Google" id="ProtNLM"/>
    </source>
</evidence>
<name>A0ABR2UY94_9PEZI</name>